<dbReference type="InterPro" id="IPR050091">
    <property type="entry name" value="PKS_NRPS_Biosynth_Enz"/>
</dbReference>
<dbReference type="PANTHER" id="PTHR43775:SF20">
    <property type="entry name" value="HYBRID PKS-NRPS SYNTHETASE APDA"/>
    <property type="match status" value="1"/>
</dbReference>
<dbReference type="PROSITE" id="PS52019">
    <property type="entry name" value="PKS_MFAS_DH"/>
    <property type="match status" value="1"/>
</dbReference>
<keyword evidence="7" id="KW-0560">Oxidoreductase</keyword>
<dbReference type="CDD" id="cd05930">
    <property type="entry name" value="A_NRPS"/>
    <property type="match status" value="1"/>
</dbReference>
<dbReference type="Pfam" id="PF08659">
    <property type="entry name" value="KR"/>
    <property type="match status" value="1"/>
</dbReference>
<keyword evidence="8" id="KW-0511">Multifunctional enzyme</keyword>
<dbReference type="PROSITE" id="PS00012">
    <property type="entry name" value="PHOSPHOPANTETHEINE"/>
    <property type="match status" value="1"/>
</dbReference>
<dbReference type="GO" id="GO:0006633">
    <property type="term" value="P:fatty acid biosynthetic process"/>
    <property type="evidence" value="ECO:0007669"/>
    <property type="project" value="InterPro"/>
</dbReference>
<organism evidence="14 15">
    <name type="scientific">Xylaria grammica</name>
    <dbReference type="NCBI Taxonomy" id="363999"/>
    <lineage>
        <taxon>Eukaryota</taxon>
        <taxon>Fungi</taxon>
        <taxon>Dikarya</taxon>
        <taxon>Ascomycota</taxon>
        <taxon>Pezizomycotina</taxon>
        <taxon>Sordariomycetes</taxon>
        <taxon>Xylariomycetidae</taxon>
        <taxon>Xylariales</taxon>
        <taxon>Xylariaceae</taxon>
        <taxon>Xylaria</taxon>
    </lineage>
</organism>
<feature type="region of interest" description="Disordered" evidence="10">
    <location>
        <begin position="2523"/>
        <end position="2564"/>
    </location>
</feature>
<dbReference type="InterPro" id="IPR020806">
    <property type="entry name" value="PKS_PP-bd"/>
</dbReference>
<dbReference type="STRING" id="363999.A0A439DGE2"/>
<dbReference type="SUPFAM" id="SSF52151">
    <property type="entry name" value="FabD/lysophospholipase-like"/>
    <property type="match status" value="1"/>
</dbReference>
<dbReference type="Pfam" id="PF14765">
    <property type="entry name" value="PS-DH"/>
    <property type="match status" value="1"/>
</dbReference>
<dbReference type="PROSITE" id="PS52004">
    <property type="entry name" value="KS3_2"/>
    <property type="match status" value="1"/>
</dbReference>
<dbReference type="InterPro" id="IPR014043">
    <property type="entry name" value="Acyl_transferase_dom"/>
</dbReference>
<dbReference type="Pfam" id="PF00550">
    <property type="entry name" value="PP-binding"/>
    <property type="match status" value="2"/>
</dbReference>
<dbReference type="CDD" id="cd02440">
    <property type="entry name" value="AdoMet_MTases"/>
    <property type="match status" value="1"/>
</dbReference>
<dbReference type="InterPro" id="IPR018201">
    <property type="entry name" value="Ketoacyl_synth_AS"/>
</dbReference>
<evidence type="ECO:0000256" key="2">
    <source>
        <dbReference type="ARBA" id="ARBA00022553"/>
    </source>
</evidence>
<dbReference type="SMART" id="SM00825">
    <property type="entry name" value="PKS_KS"/>
    <property type="match status" value="1"/>
</dbReference>
<feature type="domain" description="Carrier" evidence="11">
    <location>
        <begin position="3572"/>
        <end position="3656"/>
    </location>
</feature>
<dbReference type="SUPFAM" id="SSF56801">
    <property type="entry name" value="Acetyl-CoA synthetase-like"/>
    <property type="match status" value="1"/>
</dbReference>
<dbReference type="InterPro" id="IPR009081">
    <property type="entry name" value="PP-bd_ACP"/>
</dbReference>
<dbReference type="Pfam" id="PF21089">
    <property type="entry name" value="PKS_DH_N"/>
    <property type="match status" value="1"/>
</dbReference>
<dbReference type="EMBL" id="RYZI01000026">
    <property type="protein sequence ID" value="RWA13463.1"/>
    <property type="molecule type" value="Genomic_DNA"/>
</dbReference>
<dbReference type="GO" id="GO:0016874">
    <property type="term" value="F:ligase activity"/>
    <property type="evidence" value="ECO:0007669"/>
    <property type="project" value="UniProtKB-KW"/>
</dbReference>
<dbReference type="InterPro" id="IPR013217">
    <property type="entry name" value="Methyltransf_12"/>
</dbReference>
<dbReference type="InterPro" id="IPR020841">
    <property type="entry name" value="PKS_Beta-ketoAc_synthase_dom"/>
</dbReference>
<dbReference type="PROSITE" id="PS00455">
    <property type="entry name" value="AMP_BINDING"/>
    <property type="match status" value="1"/>
</dbReference>
<dbReference type="Gene3D" id="3.40.50.720">
    <property type="entry name" value="NAD(P)-binding Rossmann-like Domain"/>
    <property type="match status" value="3"/>
</dbReference>
<protein>
    <recommendedName>
        <fullName evidence="16">Carrier domain-containing protein</fullName>
    </recommendedName>
</protein>
<feature type="region of interest" description="C-terminal hotdog fold" evidence="9">
    <location>
        <begin position="1103"/>
        <end position="1252"/>
    </location>
</feature>
<dbReference type="InterPro" id="IPR020845">
    <property type="entry name" value="AMP-binding_CS"/>
</dbReference>
<dbReference type="InterPro" id="IPR049551">
    <property type="entry name" value="PKS_DH_C"/>
</dbReference>
<keyword evidence="6" id="KW-0677">Repeat</keyword>
<keyword evidence="5" id="KW-0808">Transferase</keyword>
<dbReference type="Pfam" id="PF00668">
    <property type="entry name" value="Condensation"/>
    <property type="match status" value="1"/>
</dbReference>
<dbReference type="GO" id="GO:0008168">
    <property type="term" value="F:methyltransferase activity"/>
    <property type="evidence" value="ECO:0007669"/>
    <property type="project" value="UniProtKB-KW"/>
</dbReference>
<dbReference type="SMART" id="SM00827">
    <property type="entry name" value="PKS_AT"/>
    <property type="match status" value="1"/>
</dbReference>
<dbReference type="GO" id="GO:0032259">
    <property type="term" value="P:methylation"/>
    <property type="evidence" value="ECO:0007669"/>
    <property type="project" value="UniProtKB-KW"/>
</dbReference>
<dbReference type="SMART" id="SM00822">
    <property type="entry name" value="PKS_KR"/>
    <property type="match status" value="1"/>
</dbReference>
<feature type="active site" description="Proton acceptor; for dehydratase activity" evidence="9">
    <location>
        <position position="985"/>
    </location>
</feature>
<evidence type="ECO:0000259" key="12">
    <source>
        <dbReference type="PROSITE" id="PS52004"/>
    </source>
</evidence>
<dbReference type="Pfam" id="PF07993">
    <property type="entry name" value="NAD_binding_4"/>
    <property type="match status" value="1"/>
</dbReference>
<reference evidence="14 15" key="1">
    <citation type="submission" date="2018-12" db="EMBL/GenBank/DDBJ databases">
        <title>Draft genome sequence of Xylaria grammica IHI A82.</title>
        <authorList>
            <person name="Buettner E."/>
            <person name="Kellner H."/>
        </authorList>
    </citation>
    <scope>NUCLEOTIDE SEQUENCE [LARGE SCALE GENOMIC DNA]</scope>
    <source>
        <strain evidence="14 15">IHI A82</strain>
    </source>
</reference>
<dbReference type="SUPFAM" id="SSF55048">
    <property type="entry name" value="Probable ACP-binding domain of malonyl-CoA ACP transacylase"/>
    <property type="match status" value="1"/>
</dbReference>
<dbReference type="Gene3D" id="3.30.559.10">
    <property type="entry name" value="Chloramphenicol acetyltransferase-like domain"/>
    <property type="match status" value="1"/>
</dbReference>
<dbReference type="InterPro" id="IPR014031">
    <property type="entry name" value="Ketoacyl_synth_C"/>
</dbReference>
<sequence length="4047" mass="444766">MDEKKASIPEPIAIIGTSCRLPGGVNSPSKLWELLKAPVDLLTDVPSTRFEPAAFYHRNPEHPGTTNVTKAYLLEEDPLTFDNDFFNISAREAESMDPQQRILLEIAYEAIESSGYSISQLRGSSTGVFVGQMSDDYRDLILRDVDSHPLYTGTGIARSILANRVSYAFDWRGPSVNVDTACSSSLVALHQAVQSIRNEECDIAVVAGVNLVFSPELFSFLSSLHMLSPTGRSRMWDVSADGYARGEGFAAIVIKPLKKAIADGDDIESVIRNTGVNQDGRSAGLTVPSAAAQAELMRKTYAKCGLDYLKDEDRCQYFEAHGTGTKAGDPKEAEGISMTFFPSHDLEDCNGLTDEIKGDRKIQVGSIKTIVGHTEGTAGLASLLKASQAVRHGLIPPNLHFNRLNPDIEPYYRGLEVPTSLKPWPNLPPGAPRRASVNSFGFGGTNAHVVVESWEGGSTGTGTHPSSPCWGPFVLSAGSKAALEATITSLSKTLEHQKNIDLSRLSWTLQTRRTHLTHRAAFSANSREELIQRLHAAVENKEQSPIATKSAEVSSARILGVFTGQGAQWASMGARLLQHSASFRHTFQELDAILKAIPFGPSWSLIDELLRQDDHTRISSAEISQPLCTALQIALVDLLRECGITFSAVVGHSSGEIAAAYAAGILEAADAIAIAFYRGYHCSQRANDNLGKMMAVGMAPEDAEAFCQQPQFLGRIIVAAKNSNSSSTISGDAKAIELAKKTLDEKSIFARVLKTDMAYHSHHMEVVRGPYIASMKQLNIQPRRDSFGGPCNWYSSVYSPSNDRSMTTPTPFESTYWADNLTSPVLFSHAITSALEAEKFDLALEIGPHPALRAPAIESIREVSGNVLPYRGVLERNKDALDTFSSALGFIWSHVNSPVCPVDFAAFRKSCDESNWAMPRVLKDLPPYQWDHDRSMLKESRKSKAWRTRSTPFHELLGYQCYSGKRECRWRNILRLSDLDWLQGHKFQNQVLLPASAYLAMAMGAALHLFGNDQVQLVELQDVVIHNGVTLEEGSPGIEMDFSIRVLDESPSTKRAEFSCRCRNSDTSTPEFDKDVATGQVLVSLGPAVENLLPMRTVPTLPMKDVSTDRFYTWMDKIGLHYTEPFVLESIKRRLGLATVTTIRTVSDSYQIHPGTLDTILQGLYAAFSYPGDGRVWTTYLPKSFRRVRFNMSSCRQMNNCETSRLVADCHITNSSARAIRGDIDVFCAEDGLPEIQAEGVVLSSLEAPSAANDWSMFWRNVWKRDLTSNVEISDKACVPTPSTSHVDLYDVCERTAYFYLNQLLKEAAQNGMASTEWHFPYLMNWARNSVSPKSPSGKHPLWNADWDNDTLESITQLKEQQYDKLIDLELIHHLGLKLPAILRGSESALQVLRTDGMLEKLYSEGFGVPETNGHLGALLDHLVHQYPRMRVLEVGAGTGGSTSVALQHLGSKLEEYTFTDISPAYFPAAQARFAEHEMSMRYQVLDIERPTADQGFQAHSYDVVIAAHVVHATKSIAQTLQHCRELLRPGGYLILLEITNPASLRIPFLFSCLPGWWLGHEDGRSDRPTLTEAQWNIALSDNHFSGVDHVFRDFEASSMHTLSVMVSQALDDRVSTLREPLNLARDTARVKSLVIIGGRNLAVSKMAGKIKCLLSPFAEHTTVIDGLDRVLESDLRYGSAVICLSGLEEAAFKRMDHRCVSAMQTLFREAKYMLWATRGSRDSDPYANMAVGIGRSASRELAHLRLTFVDFDEVHLHKTQSNAVMLSEMLLRMICLDLSGFNDVLWANETEVAVEDGAVLIPRVMPDDDLNDSFNSSRRRIARSVSPSSAAIEVSIQDDEVIIREMSARSTPQSLSEISVLSSSLLNFACSDGSSPFYICVGRSADTKQKVVTISETNSSLTTAAPGYTFACEEDGDPDEILSNILTVLICQSVLSDSNGTAWIHNADDGIAEILCQLADRNDVPVFLTTSSSSSKQVVAGKATYIHPRATERELRSLIPPNTRRFVDMGMETSNGPAAFAASLPRHKVTVYEGIHQARVNQTFHLICSRSDIANILRDCCTRIDLLHDLGHLAQKHVVTVDRLREQPKETVAMATLSWTDVQSLQVEMAAPSHNQLFQDQKTYFLVGLAGDVGYSLCEWMADHGAKFLAIASRNPAVPSAMIAHLQRKGVEVRTFSLDIANMDNLKTVHQEIVSSMPPIAGVANAALVVRDHPFDGMSFEDLEAVFKPKVVGTQNLDNLFFSTPLDFFVLFSSIASIVGKPAQSSYNAANLFMATMAAQRRKRGLAASVMHFGMLLGVGFIHGQAGPTVEARFRQDDLPAIPEPDFHEIFAQAIVSGRPNSGLSPEVIAGLGTEIDTPWRAIPRFWHCRIKSDKMSKADQDKDPQQPTQTIQSRLKSACDGDEALSIVKSAVIRRVGLAIGSSGEDIDEHVGLVSLGVDSLVAVEVRSWLLKILEVDVPVLKFLSGSSLHDICQNVLSKLPSILRPWHNESNHQANGVSASDNAGPLNEVSEVEPLLNGTGKTQTLNPTGLNGSHTPDTIPEYEVLPNNRPQSDYAPRQQLGPNTEYERVGDMSHAQAQLYFLQEYLQNNAYNVAYTGCFHGQLDIARLREALWAVGKRHEAMRSAYMMDMTTARPVQAVLPEPRIILVNRTGCDKSEMQAEVDGVKDFKFEIEKGVVMKVTVLSHSSSLHSILFSHHHIALDGISWSVFISDLAKAYSKGLSSMPVTPGTQQSIDIAKKQLERFTRQNLQSDLAFWKDTYNTIPEPLPLFPFAKLKTRPTVNDYGINTSDVRLPRDITKLVEKAASRIGVTSFHFYLATLATFLARCLGISDVAIGIVDANRADQEEMRTIGYFLNMLPARIKLDRSEPFDVVARRSRDETLAAITHSRAPIDMVISELQLSRSTNHHPLFQVAINYRKAPLNETDFGNDGKIRWDGAVPGGNPYDMLLNVASTSDWTFVSLITQRNLYEASDGALLLKWYTRALKGLAHDPSSQVGRCPLSNETDIVEAIELGRGTEIEVAWKGTLTDRVDEVATSLPKDIAIKDDQGQTLTYAQMTARTFQIMRTLQAVSPPLESGSYVAMLLDPVADAVCCILAILKLGLVWIPLDARNHHRRIRAVVEESRPRFLVCHSATKQLAQQVTANMNHTRIISIDQMAGACDENGTEAVDGIISPVPQNTVNGKTNKSTEPAMILYTSGSTGTPKGVMLTHGGLTNQIYGTTVTLRLGRETTLQQSPLGFDLMLDQIFLALCNGGTIVMVGKAGRGDPTHIAELMVRQGVTLTHFVPSEYLTLLNYGHHILTKTQSWRYAMSGGEKLGHELRKAFGKLDCGSLQLVNVYGPAEITLACARGIVPSHELSDPHGSSNDYLRPSPNYGLEITDADMNALPIGFPGEICISGRGVGLGYLNRAEESSNKFTRRGPIGVYRSGDHGRLLPDGTLQVLGRLDGDSQVKINGFRVELDEIANTIVHQSNGNVMNAAVSWRPGHPSGTLVAFVVFEAEFTRERSDFLQSLRSNLPLPPFMKPRFLVPVERIPATPNGKTDRRAVDQLPIPESLGANANGDLTHSFSPWEQSMKEVWEEVLSTQTTQASASDRKHPLIQTTSDFFEVGGSSILMIKLKSLLAIQFGATVSMPDLFHSSTLSSMATLLATSCSTTQEANSTAGTASFLKPRGTQQAVNWDLEIARMIDGLPHPIPTSLLPNHRLTNRNKGLTVVLTGATGFIGRHLLSHLIQNPSVAQVHCLAIRPDASGKPRHLPIRSDKVVEYVGDLSALSLGLLDFQFASIAEHADFIIHNGADVSLLKTYQSLRRANVVSTRKLCEMAIPHRIPVHYISTASVAKVIEHSAENPLLEVAASPPVPELLNSVDGYAASKWVSEMLLDKAAANNELPAYVHRLAHVVGDDASELDAIGMLTKYSLLLRALPRIDVKDVVGKWDFVTVDDVARNIITSAIESATSGGGRSKPLQQHTQQGLGARFINHCNEVKVSHGDLRRYLEGEAGGPLREVDMKEWLAAAREQGIHPLVHEFFAAFDEGRGKMVLPVIA</sequence>
<dbReference type="Pfam" id="PF00698">
    <property type="entry name" value="Acyl_transf_1"/>
    <property type="match status" value="1"/>
</dbReference>
<dbReference type="Pfam" id="PF02801">
    <property type="entry name" value="Ketoacyl-synt_C"/>
    <property type="match status" value="1"/>
</dbReference>
<keyword evidence="2" id="KW-0597">Phosphoprotein</keyword>
<keyword evidence="3" id="KW-0436">Ligase</keyword>
<dbReference type="PANTHER" id="PTHR43775">
    <property type="entry name" value="FATTY ACID SYNTHASE"/>
    <property type="match status" value="1"/>
</dbReference>
<dbReference type="InterPro" id="IPR001242">
    <property type="entry name" value="Condensation_dom"/>
</dbReference>
<dbReference type="PROSITE" id="PS50075">
    <property type="entry name" value="CARRIER"/>
    <property type="match status" value="2"/>
</dbReference>
<dbReference type="Gene3D" id="3.30.559.30">
    <property type="entry name" value="Nonribosomal peptide synthetase, condensation domain"/>
    <property type="match status" value="1"/>
</dbReference>
<evidence type="ECO:0000256" key="8">
    <source>
        <dbReference type="ARBA" id="ARBA00023268"/>
    </source>
</evidence>
<feature type="domain" description="Carrier" evidence="11">
    <location>
        <begin position="2404"/>
        <end position="2482"/>
    </location>
</feature>
<feature type="region of interest" description="N-terminal hotdog fold" evidence="9">
    <location>
        <begin position="954"/>
        <end position="1088"/>
    </location>
</feature>
<accession>A0A439DGE2</accession>
<dbReference type="InterPro" id="IPR057326">
    <property type="entry name" value="KR_dom"/>
</dbReference>
<dbReference type="InterPro" id="IPR000873">
    <property type="entry name" value="AMP-dep_synth/lig_dom"/>
</dbReference>
<dbReference type="SUPFAM" id="SSF53901">
    <property type="entry name" value="Thiolase-like"/>
    <property type="match status" value="1"/>
</dbReference>
<dbReference type="Gene3D" id="3.30.70.3290">
    <property type="match status" value="1"/>
</dbReference>
<feature type="active site" description="Proton donor; for dehydratase activity" evidence="9">
    <location>
        <position position="1158"/>
    </location>
</feature>
<evidence type="ECO:0000256" key="4">
    <source>
        <dbReference type="ARBA" id="ARBA00022603"/>
    </source>
</evidence>
<keyword evidence="15" id="KW-1185">Reference proteome</keyword>
<gene>
    <name evidence="14" type="ORF">EKO27_g1633</name>
</gene>
<dbReference type="InterPro" id="IPR013120">
    <property type="entry name" value="FAR_NAD-bd"/>
</dbReference>
<dbReference type="InterPro" id="IPR020807">
    <property type="entry name" value="PKS_DH"/>
</dbReference>
<dbReference type="InterPro" id="IPR049900">
    <property type="entry name" value="PKS_mFAS_DH"/>
</dbReference>
<dbReference type="Gene3D" id="3.40.50.150">
    <property type="entry name" value="Vaccinia Virus protein VP39"/>
    <property type="match status" value="1"/>
</dbReference>
<dbReference type="Gene3D" id="3.40.50.12780">
    <property type="entry name" value="N-terminal domain of ligase-like"/>
    <property type="match status" value="1"/>
</dbReference>
<dbReference type="GO" id="GO:0031177">
    <property type="term" value="F:phosphopantetheine binding"/>
    <property type="evidence" value="ECO:0007669"/>
    <property type="project" value="InterPro"/>
</dbReference>
<dbReference type="InterPro" id="IPR006162">
    <property type="entry name" value="Ppantetheine_attach_site"/>
</dbReference>
<dbReference type="PROSITE" id="PS00606">
    <property type="entry name" value="KS3_1"/>
    <property type="match status" value="1"/>
</dbReference>
<evidence type="ECO:0000256" key="9">
    <source>
        <dbReference type="PROSITE-ProRule" id="PRU01363"/>
    </source>
</evidence>
<dbReference type="InterPro" id="IPR029063">
    <property type="entry name" value="SAM-dependent_MTases_sf"/>
</dbReference>
<dbReference type="SUPFAM" id="SSF47336">
    <property type="entry name" value="ACP-like"/>
    <property type="match status" value="2"/>
</dbReference>
<dbReference type="InterPro" id="IPR036736">
    <property type="entry name" value="ACP-like_sf"/>
</dbReference>
<evidence type="ECO:0000256" key="10">
    <source>
        <dbReference type="SAM" id="MobiDB-lite"/>
    </source>
</evidence>
<evidence type="ECO:0000313" key="15">
    <source>
        <dbReference type="Proteomes" id="UP000286045"/>
    </source>
</evidence>
<dbReference type="InterPro" id="IPR016039">
    <property type="entry name" value="Thiolase-like"/>
</dbReference>
<dbReference type="Gene3D" id="3.40.47.10">
    <property type="match status" value="1"/>
</dbReference>
<dbReference type="GO" id="GO:0004315">
    <property type="term" value="F:3-oxoacyl-[acyl-carrier-protein] synthase activity"/>
    <property type="evidence" value="ECO:0007669"/>
    <property type="project" value="InterPro"/>
</dbReference>
<dbReference type="InterPro" id="IPR049552">
    <property type="entry name" value="PKS_DH_N"/>
</dbReference>
<dbReference type="InterPro" id="IPR036291">
    <property type="entry name" value="NAD(P)-bd_dom_sf"/>
</dbReference>
<dbReference type="InterPro" id="IPR001227">
    <property type="entry name" value="Ac_transferase_dom_sf"/>
</dbReference>
<dbReference type="Gene3D" id="3.30.300.30">
    <property type="match status" value="1"/>
</dbReference>
<proteinExistence type="predicted"/>
<evidence type="ECO:0000259" key="13">
    <source>
        <dbReference type="PROSITE" id="PS52019"/>
    </source>
</evidence>
<evidence type="ECO:0000256" key="6">
    <source>
        <dbReference type="ARBA" id="ARBA00022737"/>
    </source>
</evidence>
<dbReference type="Gene3D" id="1.10.1200.10">
    <property type="entry name" value="ACP-like"/>
    <property type="match status" value="1"/>
</dbReference>
<dbReference type="Gene3D" id="3.10.129.110">
    <property type="entry name" value="Polyketide synthase dehydratase"/>
    <property type="match status" value="1"/>
</dbReference>
<dbReference type="InterPro" id="IPR023213">
    <property type="entry name" value="CAT-like_dom_sf"/>
</dbReference>
<dbReference type="Pfam" id="PF08242">
    <property type="entry name" value="Methyltransf_12"/>
    <property type="match status" value="1"/>
</dbReference>
<evidence type="ECO:0000256" key="1">
    <source>
        <dbReference type="ARBA" id="ARBA00022450"/>
    </source>
</evidence>
<evidence type="ECO:0008006" key="16">
    <source>
        <dbReference type="Google" id="ProtNLM"/>
    </source>
</evidence>
<dbReference type="InterPro" id="IPR013968">
    <property type="entry name" value="PKS_KR"/>
</dbReference>
<evidence type="ECO:0000313" key="14">
    <source>
        <dbReference type="EMBL" id="RWA13463.1"/>
    </source>
</evidence>
<dbReference type="InterPro" id="IPR045851">
    <property type="entry name" value="AMP-bd_C_sf"/>
</dbReference>
<keyword evidence="1" id="KW-0596">Phosphopantetheine</keyword>
<dbReference type="Pfam" id="PF22621">
    <property type="entry name" value="CurL-like_PKS_C"/>
    <property type="match status" value="1"/>
</dbReference>
<dbReference type="SUPFAM" id="SSF53335">
    <property type="entry name" value="S-adenosyl-L-methionine-dependent methyltransferases"/>
    <property type="match status" value="1"/>
</dbReference>
<keyword evidence="4" id="KW-0489">Methyltransferase</keyword>
<name>A0A439DGE2_9PEZI</name>
<evidence type="ECO:0000259" key="11">
    <source>
        <dbReference type="PROSITE" id="PS50075"/>
    </source>
</evidence>
<feature type="domain" description="PKS/mFAS DH" evidence="13">
    <location>
        <begin position="954"/>
        <end position="1252"/>
    </location>
</feature>
<evidence type="ECO:0000256" key="3">
    <source>
        <dbReference type="ARBA" id="ARBA00022598"/>
    </source>
</evidence>
<dbReference type="Gene3D" id="3.40.366.10">
    <property type="entry name" value="Malonyl-Coenzyme A Acyl Carrier Protein, domain 2"/>
    <property type="match status" value="1"/>
</dbReference>
<dbReference type="GO" id="GO:0009403">
    <property type="term" value="P:toxin biosynthetic process"/>
    <property type="evidence" value="ECO:0007669"/>
    <property type="project" value="UniProtKB-ARBA"/>
</dbReference>
<feature type="compositionally biased region" description="Polar residues" evidence="10">
    <location>
        <begin position="2523"/>
        <end position="2539"/>
    </location>
</feature>
<dbReference type="Proteomes" id="UP000286045">
    <property type="component" value="Unassembled WGS sequence"/>
</dbReference>
<feature type="domain" description="Ketosynthase family 3 (KS3)" evidence="12">
    <location>
        <begin position="9"/>
        <end position="453"/>
    </location>
</feature>
<dbReference type="CDD" id="cd19532">
    <property type="entry name" value="C_PKS-NRPS"/>
    <property type="match status" value="1"/>
</dbReference>
<dbReference type="GO" id="GO:0016491">
    <property type="term" value="F:oxidoreductase activity"/>
    <property type="evidence" value="ECO:0007669"/>
    <property type="project" value="UniProtKB-KW"/>
</dbReference>
<dbReference type="CDD" id="cd00833">
    <property type="entry name" value="PKS"/>
    <property type="match status" value="1"/>
</dbReference>
<dbReference type="SMART" id="SM00826">
    <property type="entry name" value="PKS_DH"/>
    <property type="match status" value="1"/>
</dbReference>
<dbReference type="SMART" id="SM00823">
    <property type="entry name" value="PKS_PP"/>
    <property type="match status" value="2"/>
</dbReference>
<evidence type="ECO:0000256" key="5">
    <source>
        <dbReference type="ARBA" id="ARBA00022679"/>
    </source>
</evidence>
<dbReference type="InterPro" id="IPR014030">
    <property type="entry name" value="Ketoacyl_synth_N"/>
</dbReference>
<dbReference type="InterPro" id="IPR016035">
    <property type="entry name" value="Acyl_Trfase/lysoPLipase"/>
</dbReference>
<dbReference type="SUPFAM" id="SSF51735">
    <property type="entry name" value="NAD(P)-binding Rossmann-fold domains"/>
    <property type="match status" value="2"/>
</dbReference>
<dbReference type="Pfam" id="PF00501">
    <property type="entry name" value="AMP-binding"/>
    <property type="match status" value="1"/>
</dbReference>
<dbReference type="Pfam" id="PF00109">
    <property type="entry name" value="ketoacyl-synt"/>
    <property type="match status" value="1"/>
</dbReference>
<dbReference type="SUPFAM" id="SSF52777">
    <property type="entry name" value="CoA-dependent acyltransferases"/>
    <property type="match status" value="2"/>
</dbReference>
<dbReference type="InterPro" id="IPR042104">
    <property type="entry name" value="PKS_dehydratase_sf"/>
</dbReference>
<dbReference type="InterPro" id="IPR042099">
    <property type="entry name" value="ANL_N_sf"/>
</dbReference>
<dbReference type="InterPro" id="IPR016036">
    <property type="entry name" value="Malonyl_transacylase_ACP-bd"/>
</dbReference>
<comment type="caution">
    <text evidence="14">The sequence shown here is derived from an EMBL/GenBank/DDBJ whole genome shotgun (WGS) entry which is preliminary data.</text>
</comment>
<evidence type="ECO:0000256" key="7">
    <source>
        <dbReference type="ARBA" id="ARBA00023002"/>
    </source>
</evidence>
<dbReference type="GO" id="GO:0004312">
    <property type="term" value="F:fatty acid synthase activity"/>
    <property type="evidence" value="ECO:0007669"/>
    <property type="project" value="TreeGrafter"/>
</dbReference>